<dbReference type="GO" id="GO:0005737">
    <property type="term" value="C:cytoplasm"/>
    <property type="evidence" value="ECO:0007669"/>
    <property type="project" value="TreeGrafter"/>
</dbReference>
<evidence type="ECO:0000256" key="1">
    <source>
        <dbReference type="ARBA" id="ARBA00022741"/>
    </source>
</evidence>
<evidence type="ECO:0000256" key="2">
    <source>
        <dbReference type="ARBA" id="ARBA00022840"/>
    </source>
</evidence>
<sequence length="3274" mass="358371">MDEVVVNTSNQTLSPTGPNAPSKKVYETPFGTCTAPLSTSTAQTSGFDPAAGSAGFESQLNVDAESVAGGPSVGDPASSPQIPPSSVDREAYLEQVRRLAAEETRVRAEASRARDEALRKRKEASMLTHERLLARRQERALAAHAEWQREWAHFKQTMCALSGKDLDDLVISRADSYRERMEEYNYISAAIPHHEKHGSEYWKMSLRGLGTRYVAVGNIFSGLFCPVNESSKNEMQMVRIPRLHKNSQLARRGIDKPSWRDSPILQRRQRNLAGELRKLRPHLLTDEDADALVLRGEPLLEWAYVSMEVDALDEAEQLQGKAAARSHDELLQDQNEAEEEGLIEKSLSSALVFSSREDTPRVGPQCELLGASAVQALGVSSPKSSRHGHEESTQASWAISFATVGVEVSTHVIHLHNTGSTALFFRWTTQDVQPAAADNSSNVFYCSAPDGVVLPDCKQEIVFSFASTRAGAWKQVWTLDTTPTAHASTGLSVELRAVCDLVDDTRTQRFAALDQLVLQGEKHESSVSDMIVQKDAAEAQRIAEEDPEYGLSAEALLELRRKRFETANRALGLYYHPALEGEILELARSIFSKVHAYDMVFDPAHRDAEIDAKVDVALQAWKRTPSLVALRVAVASIARGDPLRPRCRAPTIIDEIARESEQNELSSVVDDADETGEKEGGSGEEEGEGEVPENASSISMIEDNERLVDAHSEIPDDAKLEHDSKQTFGEDTVDGDGEAPNGQFAADEIGEDRGLAPTTDDVADDAASDATEDAEDIEYVAQEYERLNREADAFVSGIQTLGERMVRPPLVQNASWARGREAIFRMADSVVDVVDTWREEHPDESTGGVESARGSEGENEIDPMETLHGRAAHAVSETIDAFMQGVDSDAAASRLIALQDMVASVSLDNFKLCSRLDQAGDLFAGVRVLLTADLAVRASEGDTNVPDEIDIDCKLKSICKTVEWLVHAGCASVLIADGSSRVQDTQAVYSSVAEELGTRLGREVVFISDLTDEDAKDALGLMPQNDGDEGEGEDADDDDQSDGSATDEDEDQDEKSSERGSSPRGSENGSEKVGLGADSDSNANANAPPRARVEPDDVAVLCLDARPSISRTGDLAAVLATYAEVVVHDSLYSMQTYVATNTDEVLLEHFGGFGVELDAQESAGALKAKSILVIGGEPNMYPKGQGPQKEAEVDGDNDRDSGSEDEDEDEDEDDENEDEQVEEEESEEEAVAGKDSPREGQEADDDDNASVESESSAGSSSGSESSSDGSISEPEIDPSQAGFMRDLAVLEGAIRSGNASAVLIVGPLANLFERAVAELGAAAKARLLLISQGDQAELVIPEESQLICSPLSAEGKTVAARELEWARTLLEQARLRRVMIKVFSRADARTTRQELTTFVQRTDAESPVLFLNAVPEEYATRLLLRQFGKAGNEVVAYAPQVWTQLDTLKSGAHEDDSLEEEMDEEDRAMLEDNAEAEEDEDEEDAGNEDSETANKDTSKTDAPPAGGDGQSNEEDEDPYRLQDVKVMTWGSTVRQLLSLQNLEIPQGLRNPVKVPEGAAELETDVPEETIAQTSFENLKLIASLVPARVIRYHLEHKDVSTLQAFSEEFEGAVLFADISGFSSLAEKLAKDLNCAANAAENLSSYIGKSLEKMVHEVCSKGGDVIKFAGDAILAVFPASKFRDLNDATLCCIQVAMNLLQLDLKAGGVQLSIHCGVGAGSVVSYHVGGRFNRWEYVITGDPIEQIGSAEPEASAGEVVIAKSAYERIASELIGKALPSGNFRIDKLRNPLEPVSHPFVTSELECLLQEPTQLLRMDECLRSYVPRPVLQAIDAGQSLWFSELRLCSTLFCRLKGLKFNSRENLDLIHRAVRLVQKNVYAYEGTLCRFIVDDKGAGLLLAFGLPPFMHENDPVRATRSALDICAALSDLVNDDEEALSASIGVTSGRVFCGTTGGGVRCEYTLHGTLVNLAARYMVAAKTGVLCGQTTYREACEAIEFGEPEKLKVKGKEEEVLVYRPIGPKAQQGFENAKSPLLGRTAEMEIVSEALQRISQHSLLSEVVLFTGEAGIGKSRLMQETYAEALKFDCGVIVGKGQDTESATAFYVFRSILSQLVNHYFTKVVWYRFEVWQEIVRQSQVQGVASAFSENFAQSLYTKYLSKSFFERLEEACRPQVDSSTDAVGGQASSPSYSAAGAGNTNMQSGHMGGPQAQRHRGVSSSVGDDLGGDHSTDFLKYMGLMENPISSDFGASPEPSKRTIPPLESLPDHLRLHVVRDMIPVGKDNLEEMYPLLSILIPKVVQGSDTETTAKMRNDIRAENRMRLIKEIFTKCAAELESLHELQRIVEAQAERRLKALSRLGVNIDPAPRQDHVHGSSQNMSFRGASTSGSEETGLRAKRRGKSKESSSGAEDEHSTASLAMVDEHQASPLPEATSPGSAGSRQQSSIVAHRSSYRMRMGSGRESRQSHRIVLMVEDLQFVDPLEGMCKWLEVKDVPDKALSAVMVKSLGHPLFSEELTKLMVAEGMILIDGDTARLSKKAQEGTIGLPDTVSALMTSKLDRLKPSQQLVLKVAAVIGTEFQRNELAALMPKTGNEVVEGSQKRRNEDHDSLSDDVSALVAQNLLIRNPHMMYHYRFTSAMLRESAYNLLLYQNRKDLHKKLAEYQEARNKDYLEPVYFLLATNYFLAEEYEKALHYSELAGKNALEAHALQQVFVCFSRLIEMDQREPTVTEGIPLSRKIGWKRKVGEALFFMGKPVDAEEYLLSALEDANLQSSTPTTQGSSCFGGVSRSSKLHLVKFTPGFAEMEREKNVQLLLEASAAYELLAKMNFDRSLPSSLEYRLNAIDTAKTAESALRETQGNEDLLEIATGRIARTSAYVAVFYVCIGAPGMRDMAREHMHRALLLVDTSDKVKDPGTQALVRFKSAKFSTMMGEMKQAGDRVRKALWMCNFLNLERLLLESQTLSLSIQLFTGQVSKAKATLKASVVKMSQAGPNYVVLALTARTACLVGDFELAESCLERIGRMPPGNFNLNHLEATRQLMKSPDPEVHIALALLLARKYGTQNLAVSAAMRGIEALQSVNLSDLNITMFHTTAFLITALAEGLGGTPLLKSRKRILHGKHQGRYSPHMSLSQIIPFEDLEITVPVRTIRKQAGKHLKHVLAILKSYAKVYSICRAHATYCNGVYQKILRGKSRSTTLKTFLQAAREAQETESHYVLGLALLEAGLIDKQYLEGARAAFLVCAGIKKDNKAGFTPEQLKEAPYELRLMNEDVLANE</sequence>
<dbReference type="EMBL" id="BEYU01000026">
    <property type="protein sequence ID" value="GBG26953.1"/>
    <property type="molecule type" value="Genomic_DNA"/>
</dbReference>
<comment type="caution">
    <text evidence="5">The sequence shown here is derived from an EMBL/GenBank/DDBJ whole genome shotgun (WGS) entry which is preliminary data.</text>
</comment>
<dbReference type="Gene3D" id="2.60.40.10">
    <property type="entry name" value="Immunoglobulins"/>
    <property type="match status" value="1"/>
</dbReference>
<feature type="compositionally biased region" description="Acidic residues" evidence="3">
    <location>
        <begin position="682"/>
        <end position="691"/>
    </location>
</feature>
<evidence type="ECO:0000313" key="5">
    <source>
        <dbReference type="EMBL" id="GBG26953.1"/>
    </source>
</evidence>
<feature type="compositionally biased region" description="Acidic residues" evidence="3">
    <location>
        <begin position="1026"/>
        <end position="1053"/>
    </location>
</feature>
<feature type="compositionally biased region" description="Acidic residues" evidence="3">
    <location>
        <begin position="1203"/>
        <end position="1230"/>
    </location>
</feature>
<dbReference type="GO" id="GO:0005524">
    <property type="term" value="F:ATP binding"/>
    <property type="evidence" value="ECO:0007669"/>
    <property type="project" value="UniProtKB-KW"/>
</dbReference>
<feature type="region of interest" description="Disordered" evidence="3">
    <location>
        <begin position="2362"/>
        <end position="2445"/>
    </location>
</feature>
<proteinExistence type="predicted"/>
<feature type="region of interest" description="Disordered" evidence="3">
    <location>
        <begin position="657"/>
        <end position="699"/>
    </location>
</feature>
<feature type="region of interest" description="Disordered" evidence="3">
    <location>
        <begin position="1448"/>
        <end position="1467"/>
    </location>
</feature>
<feature type="compositionally biased region" description="Low complexity" evidence="3">
    <location>
        <begin position="1077"/>
        <end position="1090"/>
    </location>
</feature>
<feature type="region of interest" description="Disordered" evidence="3">
    <location>
        <begin position="1016"/>
        <end position="1092"/>
    </location>
</feature>
<feature type="region of interest" description="Disordered" evidence="3">
    <location>
        <begin position="1473"/>
        <end position="1518"/>
    </location>
</feature>
<feature type="region of interest" description="Disordered" evidence="3">
    <location>
        <begin position="1"/>
        <end position="27"/>
    </location>
</feature>
<name>A0A2R5GE93_9STRA</name>
<dbReference type="Pfam" id="PF13191">
    <property type="entry name" value="AAA_16"/>
    <property type="match status" value="1"/>
</dbReference>
<dbReference type="InterPro" id="IPR027417">
    <property type="entry name" value="P-loop_NTPase"/>
</dbReference>
<dbReference type="GO" id="GO:0004618">
    <property type="term" value="F:phosphoglycerate kinase activity"/>
    <property type="evidence" value="ECO:0007669"/>
    <property type="project" value="InterPro"/>
</dbReference>
<feature type="compositionally biased region" description="Acidic residues" evidence="3">
    <location>
        <begin position="1473"/>
        <end position="1491"/>
    </location>
</feature>
<feature type="compositionally biased region" description="Low complexity" evidence="3">
    <location>
        <begin position="2181"/>
        <end position="2195"/>
    </location>
</feature>
<dbReference type="InParanoid" id="A0A2R5GE93"/>
<feature type="compositionally biased region" description="Basic and acidic residues" evidence="3">
    <location>
        <begin position="1189"/>
        <end position="1202"/>
    </location>
</feature>
<feature type="region of interest" description="Disordered" evidence="3">
    <location>
        <begin position="1177"/>
        <end position="1278"/>
    </location>
</feature>
<reference evidence="5 6" key="1">
    <citation type="submission" date="2017-12" db="EMBL/GenBank/DDBJ databases">
        <title>Sequencing, de novo assembly and annotation of complete genome of a new Thraustochytrid species, strain FCC1311.</title>
        <authorList>
            <person name="Sedici K."/>
            <person name="Godart F."/>
            <person name="Aiese Cigliano R."/>
            <person name="Sanseverino W."/>
            <person name="Barakat M."/>
            <person name="Ortet P."/>
            <person name="Marechal E."/>
            <person name="Cagnac O."/>
            <person name="Amato A."/>
        </authorList>
    </citation>
    <scope>NUCLEOTIDE SEQUENCE [LARGE SCALE GENOMIC DNA]</scope>
</reference>
<dbReference type="Gene3D" id="3.40.50.1260">
    <property type="entry name" value="Phosphoglycerate kinase, N-terminal domain"/>
    <property type="match status" value="1"/>
</dbReference>
<dbReference type="Gene3D" id="3.30.70.1230">
    <property type="entry name" value="Nucleotide cyclase"/>
    <property type="match status" value="2"/>
</dbReference>
<organism evidence="5 6">
    <name type="scientific">Hondaea fermentalgiana</name>
    <dbReference type="NCBI Taxonomy" id="2315210"/>
    <lineage>
        <taxon>Eukaryota</taxon>
        <taxon>Sar</taxon>
        <taxon>Stramenopiles</taxon>
        <taxon>Bigyra</taxon>
        <taxon>Labyrinthulomycetes</taxon>
        <taxon>Thraustochytrida</taxon>
        <taxon>Thraustochytriidae</taxon>
        <taxon>Hondaea</taxon>
    </lineage>
</organism>
<dbReference type="InterPro" id="IPR041664">
    <property type="entry name" value="AAA_16"/>
</dbReference>
<feature type="domain" description="Guanylate cyclase" evidence="4">
    <location>
        <begin position="1612"/>
        <end position="1749"/>
    </location>
</feature>
<dbReference type="InterPro" id="IPR032707">
    <property type="entry name" value="MYCBPAP"/>
</dbReference>
<keyword evidence="2" id="KW-0067">ATP-binding</keyword>
<dbReference type="GO" id="GO:0004016">
    <property type="term" value="F:adenylate cyclase activity"/>
    <property type="evidence" value="ECO:0007669"/>
    <property type="project" value="TreeGrafter"/>
</dbReference>
<feature type="region of interest" description="Disordered" evidence="3">
    <location>
        <begin position="718"/>
        <end position="744"/>
    </location>
</feature>
<protein>
    <submittedName>
        <fullName evidence="5">Adenylate cyclase type 10</fullName>
    </submittedName>
</protein>
<accession>A0A2R5GE93</accession>
<keyword evidence="1" id="KW-0547">Nucleotide-binding</keyword>
<dbReference type="OrthoDB" id="195026at2759"/>
<keyword evidence="6" id="KW-1185">Reference proteome</keyword>
<feature type="compositionally biased region" description="Polar residues" evidence="3">
    <location>
        <begin position="1"/>
        <end position="19"/>
    </location>
</feature>
<dbReference type="Gene3D" id="3.40.50.300">
    <property type="entry name" value="P-loop containing nucleotide triphosphate hydrolases"/>
    <property type="match status" value="1"/>
</dbReference>
<dbReference type="SUPFAM" id="SSF55073">
    <property type="entry name" value="Nucleotide cyclase"/>
    <property type="match status" value="2"/>
</dbReference>
<dbReference type="InterPro" id="IPR001054">
    <property type="entry name" value="A/G_cyclase"/>
</dbReference>
<evidence type="ECO:0000313" key="6">
    <source>
        <dbReference type="Proteomes" id="UP000241890"/>
    </source>
</evidence>
<dbReference type="Pfam" id="PF00211">
    <property type="entry name" value="Guanylate_cyc"/>
    <property type="match status" value="2"/>
</dbReference>
<feature type="compositionally biased region" description="Acidic residues" evidence="3">
    <location>
        <begin position="1456"/>
        <end position="1467"/>
    </location>
</feature>
<dbReference type="PANTHER" id="PTHR16305:SF28">
    <property type="entry name" value="GUANYLATE CYCLASE DOMAIN-CONTAINING PROTEIN"/>
    <property type="match status" value="1"/>
</dbReference>
<dbReference type="GO" id="GO:0009190">
    <property type="term" value="P:cyclic nucleotide biosynthetic process"/>
    <property type="evidence" value="ECO:0007669"/>
    <property type="project" value="InterPro"/>
</dbReference>
<feature type="domain" description="Guanylate cyclase" evidence="4">
    <location>
        <begin position="1836"/>
        <end position="1974"/>
    </location>
</feature>
<evidence type="ECO:0000256" key="3">
    <source>
        <dbReference type="SAM" id="MobiDB-lite"/>
    </source>
</evidence>
<dbReference type="InterPro" id="IPR013783">
    <property type="entry name" value="Ig-like_fold"/>
</dbReference>
<gene>
    <name evidence="5" type="ORF">FCC1311_031762</name>
</gene>
<feature type="region of interest" description="Disordered" evidence="3">
    <location>
        <begin position="839"/>
        <end position="859"/>
    </location>
</feature>
<dbReference type="Proteomes" id="UP000241890">
    <property type="component" value="Unassembled WGS sequence"/>
</dbReference>
<dbReference type="InterPro" id="IPR029787">
    <property type="entry name" value="Nucleotide_cyclase"/>
</dbReference>
<feature type="compositionally biased region" description="Polar residues" evidence="3">
    <location>
        <begin position="2372"/>
        <end position="2388"/>
    </location>
</feature>
<dbReference type="InterPro" id="IPR015824">
    <property type="entry name" value="Phosphoglycerate_kinase_N"/>
</dbReference>
<evidence type="ECO:0000259" key="4">
    <source>
        <dbReference type="PROSITE" id="PS50125"/>
    </source>
</evidence>
<feature type="compositionally biased region" description="Basic and acidic residues" evidence="3">
    <location>
        <begin position="1231"/>
        <end position="1241"/>
    </location>
</feature>
<feature type="region of interest" description="Disordered" evidence="3">
    <location>
        <begin position="2173"/>
        <end position="2222"/>
    </location>
</feature>
<feature type="compositionally biased region" description="Low complexity" evidence="3">
    <location>
        <begin position="1250"/>
        <end position="1273"/>
    </location>
</feature>
<dbReference type="Pfam" id="PF14646">
    <property type="entry name" value="MYCBPAP"/>
    <property type="match status" value="1"/>
</dbReference>
<feature type="region of interest" description="Disordered" evidence="3">
    <location>
        <begin position="66"/>
        <end position="87"/>
    </location>
</feature>
<dbReference type="PROSITE" id="PS50125">
    <property type="entry name" value="GUANYLATE_CYCLASE_2"/>
    <property type="match status" value="2"/>
</dbReference>
<dbReference type="PANTHER" id="PTHR16305">
    <property type="entry name" value="TESTICULAR SOLUBLE ADENYLYL CYCLASE"/>
    <property type="match status" value="1"/>
</dbReference>
<feature type="compositionally biased region" description="Low complexity" evidence="3">
    <location>
        <begin position="1059"/>
        <end position="1068"/>
    </location>
</feature>
<feature type="compositionally biased region" description="Polar residues" evidence="3">
    <location>
        <begin position="2432"/>
        <end position="2444"/>
    </location>
</feature>
<dbReference type="GO" id="GO:0035556">
    <property type="term" value="P:intracellular signal transduction"/>
    <property type="evidence" value="ECO:0007669"/>
    <property type="project" value="InterPro"/>
</dbReference>
<dbReference type="GO" id="GO:0006096">
    <property type="term" value="P:glycolytic process"/>
    <property type="evidence" value="ECO:0007669"/>
    <property type="project" value="InterPro"/>
</dbReference>
<dbReference type="CDD" id="cd07302">
    <property type="entry name" value="CHD"/>
    <property type="match status" value="2"/>
</dbReference>